<dbReference type="InterPro" id="IPR040683">
    <property type="entry name" value="CshA_NR2"/>
</dbReference>
<proteinExistence type="predicted"/>
<dbReference type="RefSeq" id="WP_166331462.1">
    <property type="nucleotide sequence ID" value="NZ_CP049933.1"/>
</dbReference>
<feature type="domain" description="Surface adhesin CshA non-repetitive" evidence="1">
    <location>
        <begin position="12"/>
        <end position="133"/>
    </location>
</feature>
<dbReference type="EMBL" id="CP049933">
    <property type="protein sequence ID" value="QIM19218.1"/>
    <property type="molecule type" value="Genomic_DNA"/>
</dbReference>
<gene>
    <name evidence="2" type="ORF">G7066_12745</name>
</gene>
<sequence length="183" mass="20163">MESVRTNAAIDTAEGAPYTVELGNGLTLDFTLRAEAGADGKRLKWSSPLPTWEHSALGNGFYLNTPGYPALTTQLTGTSLSGEVIKYRLSDIKASLDGVPLGDDFSMVMADAEHTDAKEAFAWTADVPLEHLTEAQPDGWDQAVFQQASEPPAFGVMERLTFKKRTRVQRWCMRNTRPKSRLL</sequence>
<organism evidence="2 3">
    <name type="scientific">Leucobacter coleopterorum</name>
    <dbReference type="NCBI Taxonomy" id="2714933"/>
    <lineage>
        <taxon>Bacteria</taxon>
        <taxon>Bacillati</taxon>
        <taxon>Actinomycetota</taxon>
        <taxon>Actinomycetes</taxon>
        <taxon>Micrococcales</taxon>
        <taxon>Microbacteriaceae</taxon>
        <taxon>Leucobacter</taxon>
    </lineage>
</organism>
<evidence type="ECO:0000313" key="2">
    <source>
        <dbReference type="EMBL" id="QIM19218.1"/>
    </source>
</evidence>
<reference evidence="2 3" key="1">
    <citation type="submission" date="2020-03" db="EMBL/GenBank/DDBJ databases">
        <title>Leucobacter sp. nov., isolated from beetles.</title>
        <authorList>
            <person name="Hyun D.-W."/>
            <person name="Bae J.-W."/>
        </authorList>
    </citation>
    <scope>NUCLEOTIDE SEQUENCE [LARGE SCALE GENOMIC DNA]</scope>
    <source>
        <strain evidence="2 3">HDW9A</strain>
    </source>
</reference>
<name>A0ABX6JYC0_9MICO</name>
<accession>A0ABX6JYC0</accession>
<evidence type="ECO:0000259" key="1">
    <source>
        <dbReference type="Pfam" id="PF18651"/>
    </source>
</evidence>
<dbReference type="Proteomes" id="UP000503441">
    <property type="component" value="Chromosome"/>
</dbReference>
<protein>
    <recommendedName>
        <fullName evidence="1">Surface adhesin CshA non-repetitive domain-containing protein</fullName>
    </recommendedName>
</protein>
<dbReference type="Pfam" id="PF18651">
    <property type="entry name" value="CshA_NR2"/>
    <property type="match status" value="1"/>
</dbReference>
<keyword evidence="3" id="KW-1185">Reference proteome</keyword>
<evidence type="ECO:0000313" key="3">
    <source>
        <dbReference type="Proteomes" id="UP000503441"/>
    </source>
</evidence>